<dbReference type="Pfam" id="PF00149">
    <property type="entry name" value="Metallophos"/>
    <property type="match status" value="1"/>
</dbReference>
<dbReference type="PANTHER" id="PTHR43143:SF1">
    <property type="entry name" value="SERINE_THREONINE-PROTEIN PHOSPHATASE CPPED1"/>
    <property type="match status" value="1"/>
</dbReference>
<dbReference type="InterPro" id="IPR004843">
    <property type="entry name" value="Calcineurin-like_PHP"/>
</dbReference>
<dbReference type="PANTHER" id="PTHR43143">
    <property type="entry name" value="METALLOPHOSPHOESTERASE, CALCINEURIN SUPERFAMILY"/>
    <property type="match status" value="1"/>
</dbReference>
<sequence length="187" mass="21548">MMRKNVYVFLSCFLLSGCGMIDYHPYDVRISGETEVNAHNIERIEANCQGKTTIRFVTMGDSQRWYDETEDFVKEINKRNDIDFVIHGGDMSDFGLTKEFLWQRDIMNGLNVPYVVLIGNHDCLGTGAETYKAVFGPTNFSFIAGNVKFICLNTNALEYDYSEPVPNFTFMEQELTNRQDEFKKTSH</sequence>
<organism evidence="2 3">
    <name type="scientific">Bacteroides xylanisolvens SD CC 1b</name>
    <dbReference type="NCBI Taxonomy" id="702447"/>
    <lineage>
        <taxon>Bacteria</taxon>
        <taxon>Pseudomonadati</taxon>
        <taxon>Bacteroidota</taxon>
        <taxon>Bacteroidia</taxon>
        <taxon>Bacteroidales</taxon>
        <taxon>Bacteroidaceae</taxon>
        <taxon>Bacteroides</taxon>
    </lineage>
</organism>
<dbReference type="InterPro" id="IPR051918">
    <property type="entry name" value="STPP_CPPED1"/>
</dbReference>
<reference evidence="2 3" key="1">
    <citation type="submission" date="2013-12" db="EMBL/GenBank/DDBJ databases">
        <title>Improved hybrid genome assemblies of Bacteroides xylanisolvens SD CC 1b and Bacteroides xylanisolvens SD CC 2a using Illumina and 454 Sequencing.</title>
        <authorList>
            <person name="Ramaraj T."/>
            <person name="Sundararajan A."/>
            <person name="Mudge J."/>
            <person name="Schilkey F.D."/>
            <person name="Delvecchio V."/>
            <person name="Donlon M."/>
            <person name="Ziemer C."/>
        </authorList>
    </citation>
    <scope>NUCLEOTIDE SEQUENCE [LARGE SCALE GENOMIC DNA]</scope>
</reference>
<feature type="domain" description="Calcineurin-like phosphoesterase" evidence="1">
    <location>
        <begin position="55"/>
        <end position="156"/>
    </location>
</feature>
<dbReference type="PROSITE" id="PS51257">
    <property type="entry name" value="PROKAR_LIPOPROTEIN"/>
    <property type="match status" value="1"/>
</dbReference>
<dbReference type="EMBL" id="CBXG010000039">
    <property type="protein sequence ID" value="CDM05878.1"/>
    <property type="molecule type" value="Genomic_DNA"/>
</dbReference>
<gene>
    <name evidence="2" type="ORF">BN890_34710</name>
</gene>
<proteinExistence type="predicted"/>
<protein>
    <submittedName>
        <fullName evidence="2">Calcineurin superfamily phosphohydrolase</fullName>
    </submittedName>
</protein>
<dbReference type="Gene3D" id="3.60.21.10">
    <property type="match status" value="1"/>
</dbReference>
<dbReference type="GO" id="GO:0016787">
    <property type="term" value="F:hydrolase activity"/>
    <property type="evidence" value="ECO:0007669"/>
    <property type="project" value="UniProtKB-KW"/>
</dbReference>
<dbReference type="InterPro" id="IPR029052">
    <property type="entry name" value="Metallo-depent_PP-like"/>
</dbReference>
<dbReference type="Proteomes" id="UP000019380">
    <property type="component" value="Unassembled WGS sequence"/>
</dbReference>
<dbReference type="AlphaFoldDB" id="D4VLM9"/>
<dbReference type="SUPFAM" id="SSF56300">
    <property type="entry name" value="Metallo-dependent phosphatases"/>
    <property type="match status" value="1"/>
</dbReference>
<evidence type="ECO:0000259" key="1">
    <source>
        <dbReference type="Pfam" id="PF00149"/>
    </source>
</evidence>
<evidence type="ECO:0000313" key="3">
    <source>
        <dbReference type="Proteomes" id="UP000019380"/>
    </source>
</evidence>
<accession>D4VLM9</accession>
<name>D4VLM9_9BACE</name>
<comment type="caution">
    <text evidence="2">The sequence shown here is derived from an EMBL/GenBank/DDBJ whole genome shotgun (WGS) entry which is preliminary data.</text>
</comment>
<evidence type="ECO:0000313" key="2">
    <source>
        <dbReference type="EMBL" id="CDM05878.1"/>
    </source>
</evidence>